<dbReference type="PANTHER" id="PTHR46480">
    <property type="entry name" value="F20B24.22"/>
    <property type="match status" value="1"/>
</dbReference>
<evidence type="ECO:0008006" key="13">
    <source>
        <dbReference type="Google" id="ProtNLM"/>
    </source>
</evidence>
<evidence type="ECO:0000256" key="1">
    <source>
        <dbReference type="ARBA" id="ARBA00004651"/>
    </source>
</evidence>
<proteinExistence type="predicted"/>
<keyword evidence="3" id="KW-1003">Cell membrane</keyword>
<keyword evidence="5" id="KW-0851">Voltage-gated channel</keyword>
<dbReference type="InterPro" id="IPR027359">
    <property type="entry name" value="Volt_channel_dom_sf"/>
</dbReference>
<accession>A0A7S0B1Q3</accession>
<dbReference type="InterPro" id="IPR031846">
    <property type="entry name" value="Hvcn1"/>
</dbReference>
<protein>
    <recommendedName>
        <fullName evidence="13">Hydrogen voltage-gated channel 1</fullName>
    </recommendedName>
</protein>
<keyword evidence="6 11" id="KW-1133">Transmembrane helix</keyword>
<keyword evidence="4 11" id="KW-0812">Transmembrane</keyword>
<dbReference type="PANTHER" id="PTHR46480:SF1">
    <property type="entry name" value="VOLTAGE-GATED HYDROGEN CHANNEL 1"/>
    <property type="match status" value="1"/>
</dbReference>
<organism evidence="12">
    <name type="scientific">Minutocellus polymorphus</name>
    <dbReference type="NCBI Taxonomy" id="265543"/>
    <lineage>
        <taxon>Eukaryota</taxon>
        <taxon>Sar</taxon>
        <taxon>Stramenopiles</taxon>
        <taxon>Ochrophyta</taxon>
        <taxon>Bacillariophyta</taxon>
        <taxon>Mediophyceae</taxon>
        <taxon>Cymatosirophycidae</taxon>
        <taxon>Cymatosirales</taxon>
        <taxon>Cymatosiraceae</taxon>
        <taxon>Minutocellus</taxon>
    </lineage>
</organism>
<evidence type="ECO:0000313" key="12">
    <source>
        <dbReference type="EMBL" id="CAD8380737.1"/>
    </source>
</evidence>
<dbReference type="Gene3D" id="1.20.120.350">
    <property type="entry name" value="Voltage-gated potassium channels. Chain C"/>
    <property type="match status" value="1"/>
</dbReference>
<feature type="region of interest" description="Disordered" evidence="10">
    <location>
        <begin position="100"/>
        <end position="133"/>
    </location>
</feature>
<comment type="subcellular location">
    <subcellularLocation>
        <location evidence="1">Cell membrane</location>
        <topology evidence="1">Multi-pass membrane protein</topology>
    </subcellularLocation>
</comment>
<evidence type="ECO:0000256" key="10">
    <source>
        <dbReference type="SAM" id="MobiDB-lite"/>
    </source>
</evidence>
<keyword evidence="2" id="KW-0813">Transport</keyword>
<evidence type="ECO:0000256" key="9">
    <source>
        <dbReference type="ARBA" id="ARBA00023303"/>
    </source>
</evidence>
<gene>
    <name evidence="12" type="ORF">MPOL1434_LOCUS11179</name>
</gene>
<evidence type="ECO:0000256" key="8">
    <source>
        <dbReference type="ARBA" id="ARBA00023136"/>
    </source>
</evidence>
<reference evidence="12" key="1">
    <citation type="submission" date="2021-01" db="EMBL/GenBank/DDBJ databases">
        <authorList>
            <person name="Corre E."/>
            <person name="Pelletier E."/>
            <person name="Niang G."/>
            <person name="Scheremetjew M."/>
            <person name="Finn R."/>
            <person name="Kale V."/>
            <person name="Holt S."/>
            <person name="Cochrane G."/>
            <person name="Meng A."/>
            <person name="Brown T."/>
            <person name="Cohen L."/>
        </authorList>
    </citation>
    <scope>NUCLEOTIDE SEQUENCE</scope>
    <source>
        <strain evidence="12">CCMP3303</strain>
    </source>
</reference>
<feature type="transmembrane region" description="Helical" evidence="11">
    <location>
        <begin position="42"/>
        <end position="60"/>
    </location>
</feature>
<evidence type="ECO:0000256" key="4">
    <source>
        <dbReference type="ARBA" id="ARBA00022692"/>
    </source>
</evidence>
<feature type="compositionally biased region" description="Polar residues" evidence="10">
    <location>
        <begin position="106"/>
        <end position="115"/>
    </location>
</feature>
<evidence type="ECO:0000256" key="2">
    <source>
        <dbReference type="ARBA" id="ARBA00022448"/>
    </source>
</evidence>
<name>A0A7S0B1Q3_9STRA</name>
<dbReference type="GO" id="GO:0005886">
    <property type="term" value="C:plasma membrane"/>
    <property type="evidence" value="ECO:0007669"/>
    <property type="project" value="UniProtKB-SubCell"/>
</dbReference>
<dbReference type="EMBL" id="HBEJ01019189">
    <property type="protein sequence ID" value="CAD8380737.1"/>
    <property type="molecule type" value="Transcribed_RNA"/>
</dbReference>
<evidence type="ECO:0000256" key="6">
    <source>
        <dbReference type="ARBA" id="ARBA00022989"/>
    </source>
</evidence>
<evidence type="ECO:0000256" key="7">
    <source>
        <dbReference type="ARBA" id="ARBA00023065"/>
    </source>
</evidence>
<evidence type="ECO:0000256" key="3">
    <source>
        <dbReference type="ARBA" id="ARBA00022475"/>
    </source>
</evidence>
<sequence length="133" mass="14918">MCLVFVCLKPKNFIRKPLYVMDIIVVALSLVLELTFYFKKSFAAAALAGILIITRLWRFVRVGHGIIMVTTKYNSQTNSDMKCYNKELEDMLVENGIELPKDAAKKQSSTESSSGPDKMKRKDSVQTANGSDC</sequence>
<evidence type="ECO:0000256" key="11">
    <source>
        <dbReference type="SAM" id="Phobius"/>
    </source>
</evidence>
<dbReference type="GO" id="GO:0034702">
    <property type="term" value="C:monoatomic ion channel complex"/>
    <property type="evidence" value="ECO:0007669"/>
    <property type="project" value="UniProtKB-KW"/>
</dbReference>
<feature type="transmembrane region" description="Helical" evidence="11">
    <location>
        <begin position="18"/>
        <end position="36"/>
    </location>
</feature>
<dbReference type="AlphaFoldDB" id="A0A7S0B1Q3"/>
<dbReference type="GO" id="GO:0030171">
    <property type="term" value="F:voltage-gated proton channel activity"/>
    <property type="evidence" value="ECO:0007669"/>
    <property type="project" value="InterPro"/>
</dbReference>
<evidence type="ECO:0000256" key="5">
    <source>
        <dbReference type="ARBA" id="ARBA00022882"/>
    </source>
</evidence>
<keyword evidence="7" id="KW-0406">Ion transport</keyword>
<keyword evidence="8 11" id="KW-0472">Membrane</keyword>
<keyword evidence="9" id="KW-0407">Ion channel</keyword>